<keyword evidence="4 8" id="KW-0321">Glycogen metabolism</keyword>
<keyword evidence="12" id="KW-1185">Reference proteome</keyword>
<dbReference type="CDD" id="cd11322">
    <property type="entry name" value="AmyAc_Glg_BE"/>
    <property type="match status" value="1"/>
</dbReference>
<dbReference type="InterPro" id="IPR004193">
    <property type="entry name" value="Glyco_hydro_13_N"/>
</dbReference>
<evidence type="ECO:0000256" key="2">
    <source>
        <dbReference type="ARBA" id="ARBA00004964"/>
    </source>
</evidence>
<evidence type="ECO:0000256" key="1">
    <source>
        <dbReference type="ARBA" id="ARBA00000826"/>
    </source>
</evidence>
<feature type="compositionally biased region" description="Low complexity" evidence="9">
    <location>
        <begin position="80"/>
        <end position="101"/>
    </location>
</feature>
<evidence type="ECO:0000259" key="10">
    <source>
        <dbReference type="SMART" id="SM00642"/>
    </source>
</evidence>
<feature type="compositionally biased region" description="Low complexity" evidence="9">
    <location>
        <begin position="253"/>
        <end position="292"/>
    </location>
</feature>
<dbReference type="InterPro" id="IPR014756">
    <property type="entry name" value="Ig_E-set"/>
</dbReference>
<feature type="region of interest" description="Disordered" evidence="9">
    <location>
        <begin position="1"/>
        <end position="336"/>
    </location>
</feature>
<evidence type="ECO:0000256" key="7">
    <source>
        <dbReference type="ARBA" id="ARBA00023277"/>
    </source>
</evidence>
<dbReference type="Pfam" id="PF02922">
    <property type="entry name" value="CBM_48"/>
    <property type="match status" value="1"/>
</dbReference>
<dbReference type="SMART" id="SM00642">
    <property type="entry name" value="Aamy"/>
    <property type="match status" value="1"/>
</dbReference>
<dbReference type="Pfam" id="PF22019">
    <property type="entry name" value="GlgB_N"/>
    <property type="match status" value="1"/>
</dbReference>
<dbReference type="CDD" id="cd02855">
    <property type="entry name" value="E_set_GBE_prok_N"/>
    <property type="match status" value="1"/>
</dbReference>
<dbReference type="GO" id="GO:0003844">
    <property type="term" value="F:1,4-alpha-glucan branching enzyme activity"/>
    <property type="evidence" value="ECO:0007669"/>
    <property type="project" value="UniProtKB-EC"/>
</dbReference>
<dbReference type="Proteomes" id="UP001445472">
    <property type="component" value="Unassembled WGS sequence"/>
</dbReference>
<feature type="active site" description="Nucleophile" evidence="8">
    <location>
        <position position="715"/>
    </location>
</feature>
<dbReference type="SUPFAM" id="SSF81296">
    <property type="entry name" value="E set domains"/>
    <property type="match status" value="1"/>
</dbReference>
<dbReference type="NCBIfam" id="TIGR01515">
    <property type="entry name" value="branching_enzym"/>
    <property type="match status" value="1"/>
</dbReference>
<dbReference type="InterPro" id="IPR013783">
    <property type="entry name" value="Ig-like_fold"/>
</dbReference>
<dbReference type="Gene3D" id="2.60.40.1180">
    <property type="entry name" value="Golgi alpha-mannosidase II"/>
    <property type="match status" value="1"/>
</dbReference>
<keyword evidence="8 11" id="KW-0328">Glycosyltransferase</keyword>
<dbReference type="Pfam" id="PF02806">
    <property type="entry name" value="Alpha-amylase_C"/>
    <property type="match status" value="1"/>
</dbReference>
<proteinExistence type="inferred from homology"/>
<gene>
    <name evidence="8 11" type="primary">glgB</name>
    <name evidence="11" type="ORF">ABT276_05210</name>
</gene>
<protein>
    <recommendedName>
        <fullName evidence="8">1,4-alpha-glucan branching enzyme GlgB</fullName>
        <ecNumber evidence="8">2.4.1.18</ecNumber>
    </recommendedName>
    <alternativeName>
        <fullName evidence="8">1,4-alpha-D-glucan:1,4-alpha-D-glucan 6-glucosyl-transferase</fullName>
    </alternativeName>
    <alternativeName>
        <fullName evidence="8">Alpha-(1-&gt;4)-glucan branching enzyme</fullName>
    </alternativeName>
    <alternativeName>
        <fullName evidence="8">Glycogen branching enzyme</fullName>
        <shortName evidence="8">BE</shortName>
    </alternativeName>
</protein>
<evidence type="ECO:0000256" key="6">
    <source>
        <dbReference type="ARBA" id="ARBA00023056"/>
    </source>
</evidence>
<dbReference type="SUPFAM" id="SSF51445">
    <property type="entry name" value="(Trans)glycosidases"/>
    <property type="match status" value="1"/>
</dbReference>
<evidence type="ECO:0000256" key="3">
    <source>
        <dbReference type="ARBA" id="ARBA00009000"/>
    </source>
</evidence>
<dbReference type="InterPro" id="IPR017853">
    <property type="entry name" value="GH"/>
</dbReference>
<comment type="subunit">
    <text evidence="8">Monomer.</text>
</comment>
<feature type="compositionally biased region" description="Low complexity" evidence="9">
    <location>
        <begin position="199"/>
        <end position="240"/>
    </location>
</feature>
<keyword evidence="5 8" id="KW-0808">Transferase</keyword>
<dbReference type="Pfam" id="PF00128">
    <property type="entry name" value="Alpha-amylase"/>
    <property type="match status" value="2"/>
</dbReference>
<dbReference type="PANTHER" id="PTHR43651:SF3">
    <property type="entry name" value="1,4-ALPHA-GLUCAN-BRANCHING ENZYME"/>
    <property type="match status" value="1"/>
</dbReference>
<keyword evidence="6 8" id="KW-0320">Glycogen biosynthesis</keyword>
<comment type="pathway">
    <text evidence="2 8">Glycan biosynthesis; glycogen biosynthesis.</text>
</comment>
<comment type="similarity">
    <text evidence="3 8">Belongs to the glycosyl hydrolase 13 family. GlgB subfamily.</text>
</comment>
<feature type="domain" description="Glycosyl hydrolase family 13 catalytic" evidence="10">
    <location>
        <begin position="563"/>
        <end position="917"/>
    </location>
</feature>
<feature type="compositionally biased region" description="Low complexity" evidence="9">
    <location>
        <begin position="180"/>
        <end position="191"/>
    </location>
</feature>
<name>A0ABV1UPP7_9ACTN</name>
<dbReference type="InterPro" id="IPR054169">
    <property type="entry name" value="GlgB_N"/>
</dbReference>
<feature type="compositionally biased region" description="Gly residues" evidence="9">
    <location>
        <begin position="56"/>
        <end position="72"/>
    </location>
</feature>
<dbReference type="NCBIfam" id="NF008967">
    <property type="entry name" value="PRK12313.1"/>
    <property type="match status" value="1"/>
</dbReference>
<keyword evidence="7 8" id="KW-0119">Carbohydrate metabolism</keyword>
<feature type="compositionally biased region" description="Basic and acidic residues" evidence="9">
    <location>
        <begin position="322"/>
        <end position="336"/>
    </location>
</feature>
<accession>A0ABV1UPP7</accession>
<dbReference type="HAMAP" id="MF_00685">
    <property type="entry name" value="GlgB"/>
    <property type="match status" value="1"/>
</dbReference>
<feature type="compositionally biased region" description="Basic and acidic residues" evidence="9">
    <location>
        <begin position="294"/>
        <end position="314"/>
    </location>
</feature>
<dbReference type="InterPro" id="IPR013780">
    <property type="entry name" value="Glyco_hydro_b"/>
</dbReference>
<evidence type="ECO:0000256" key="8">
    <source>
        <dbReference type="HAMAP-Rule" id="MF_00685"/>
    </source>
</evidence>
<evidence type="ECO:0000256" key="5">
    <source>
        <dbReference type="ARBA" id="ARBA00022679"/>
    </source>
</evidence>
<evidence type="ECO:0000313" key="12">
    <source>
        <dbReference type="Proteomes" id="UP001445472"/>
    </source>
</evidence>
<evidence type="ECO:0000256" key="4">
    <source>
        <dbReference type="ARBA" id="ARBA00022600"/>
    </source>
</evidence>
<comment type="caution">
    <text evidence="11">The sequence shown here is derived from an EMBL/GenBank/DDBJ whole genome shotgun (WGS) entry which is preliminary data.</text>
</comment>
<dbReference type="PANTHER" id="PTHR43651">
    <property type="entry name" value="1,4-ALPHA-GLUCAN-BRANCHING ENZYME"/>
    <property type="match status" value="1"/>
</dbReference>
<sequence length="1040" mass="110273">MAGTDHRRSGRAHAAPGPVPAETADPSADAQTPPADLGSRTEARPKAAGTGASAVAGGGDGGAEPAGRGGGTGRRKRARSSSAGSGVVTAPTVATVPEPVGSSENGTDAAEPARTARSVAAGAESAGGATTGAGPASAGKSTAGGAVGPDAPASRLDRGADGSTAARADAAGRKPGGSRPGAAGRSAPAPAEVASAGRTATGSARPSAAGAAGPTAGADGAGAARTGANPAGADRSAAAGAGRGGDGGPTSDTAAVGPAGAAASRAGADRPAGAAAGRAGAGGRTADTGARTNGPEKADRGRSAGAPRPRDGRGVRAAKPLGGDDRGRLLSGGHHDPHALLGAHSVRQGVQWRVLRPHALSVTVVAKGLRAELNDDGDGLFSGVLPMRTAPDYRLLVTYEGHEDGFEVEDPYRFLPALGELDLHLIGEGRHEELWKALGAHPMTHQGVTGTRFTVWAPNARGVRVVGDFNFWDGSGFPMRSLGATGVWELFLPGVGDGALYKFEIMRPDGSYTQRADPMARRTEVPPANASIVTESHHEWGDQEWMRHRADRPLHEAPLSVYEVHLPSWRPGLTYRQLAVQLPKYVKDLGFTHVEFMPVAEHPFGGSWGYQVTGFYAPTSRMGTPDDFRHLVDSLHRAGIGVLVDWVPAHFPRDDWALAQFDGRPLYEHSDPARAAHPDWGTLEFDYGRKEVRNFLVANATYWCEEFHIDGLRVDAVASMLYLDYSREDGQWSPNEHGGRENLDAVAFLQEMNATVYRRNPGVVTIAEESTAWNGVTRPTHHNGLGFGLKWNMGWMHDSLVYVSKEPVHRKYHHNEMTFSMVYAYSENYVLPISHDEVVHGKRALVSKMPGDWWQRRANHRAYLGFMWSHPGKQLLFMGQEFAQGAEWSEGHGPDWWLLDPSYSAEPDHRGVRDLVRELNAVYGAAAALWQLDTVPEGFAWVDGGAWEDNVFAFLRFDKQGTPLLAVSNFSPVVRHGYRLGVPESVSAWAEVLNTDEERFGGSGVLNADPLKPEQVESHGRRTSISPTLPPLATVWFRPV</sequence>
<dbReference type="InterPro" id="IPR006048">
    <property type="entry name" value="A-amylase/branching_C"/>
</dbReference>
<dbReference type="RefSeq" id="WP_351975207.1">
    <property type="nucleotide sequence ID" value="NZ_JBEPBX010000003.1"/>
</dbReference>
<dbReference type="Gene3D" id="2.60.40.10">
    <property type="entry name" value="Immunoglobulins"/>
    <property type="match status" value="2"/>
</dbReference>
<evidence type="ECO:0000313" key="11">
    <source>
        <dbReference type="EMBL" id="MER6612778.1"/>
    </source>
</evidence>
<dbReference type="SUPFAM" id="SSF51011">
    <property type="entry name" value="Glycosyl hydrolase domain"/>
    <property type="match status" value="1"/>
</dbReference>
<dbReference type="EMBL" id="JBEPBX010000003">
    <property type="protein sequence ID" value="MER6612778.1"/>
    <property type="molecule type" value="Genomic_DNA"/>
</dbReference>
<feature type="compositionally biased region" description="Low complexity" evidence="9">
    <location>
        <begin position="115"/>
        <end position="144"/>
    </location>
</feature>
<dbReference type="Gene3D" id="3.20.20.80">
    <property type="entry name" value="Glycosidases"/>
    <property type="match status" value="1"/>
</dbReference>
<evidence type="ECO:0000256" key="9">
    <source>
        <dbReference type="SAM" id="MobiDB-lite"/>
    </source>
</evidence>
<reference evidence="11 12" key="1">
    <citation type="submission" date="2024-06" db="EMBL/GenBank/DDBJ databases">
        <title>The Natural Products Discovery Center: Release of the First 8490 Sequenced Strains for Exploring Actinobacteria Biosynthetic Diversity.</title>
        <authorList>
            <person name="Kalkreuter E."/>
            <person name="Kautsar S.A."/>
            <person name="Yang D."/>
            <person name="Bader C.D."/>
            <person name="Teijaro C.N."/>
            <person name="Fluegel L."/>
            <person name="Davis C.M."/>
            <person name="Simpson J.R."/>
            <person name="Lauterbach L."/>
            <person name="Steele A.D."/>
            <person name="Gui C."/>
            <person name="Meng S."/>
            <person name="Li G."/>
            <person name="Viehrig K."/>
            <person name="Ye F."/>
            <person name="Su P."/>
            <person name="Kiefer A.F."/>
            <person name="Nichols A."/>
            <person name="Cepeda A.J."/>
            <person name="Yan W."/>
            <person name="Fan B."/>
            <person name="Jiang Y."/>
            <person name="Adhikari A."/>
            <person name="Zheng C.-J."/>
            <person name="Schuster L."/>
            <person name="Cowan T.M."/>
            <person name="Smanski M.J."/>
            <person name="Chevrette M.G."/>
            <person name="De Carvalho L.P.S."/>
            <person name="Shen B."/>
        </authorList>
    </citation>
    <scope>NUCLEOTIDE SEQUENCE [LARGE SCALE GENOMIC DNA]</scope>
    <source>
        <strain evidence="11 12">NPDC000837</strain>
    </source>
</reference>
<dbReference type="NCBIfam" id="NF003811">
    <property type="entry name" value="PRK05402.1"/>
    <property type="match status" value="1"/>
</dbReference>
<organism evidence="11 12">
    <name type="scientific">Streptomyces xantholiticus</name>
    <dbReference type="NCBI Taxonomy" id="68285"/>
    <lineage>
        <taxon>Bacteria</taxon>
        <taxon>Bacillati</taxon>
        <taxon>Actinomycetota</taxon>
        <taxon>Actinomycetes</taxon>
        <taxon>Kitasatosporales</taxon>
        <taxon>Streptomycetaceae</taxon>
        <taxon>Streptomyces</taxon>
    </lineage>
</organism>
<dbReference type="InterPro" id="IPR006407">
    <property type="entry name" value="GlgB"/>
</dbReference>
<comment type="catalytic activity">
    <reaction evidence="1 8">
        <text>Transfers a segment of a (1-&gt;4)-alpha-D-glucan chain to a primary hydroxy group in a similar glucan chain.</text>
        <dbReference type="EC" id="2.4.1.18"/>
    </reaction>
</comment>
<dbReference type="InterPro" id="IPR006047">
    <property type="entry name" value="GH13_cat_dom"/>
</dbReference>
<dbReference type="EC" id="2.4.1.18" evidence="8"/>
<comment type="function">
    <text evidence="8">Catalyzes the formation of the alpha-1,6-glucosidic linkages in glycogen by scission of a 1,4-alpha-linked oligosaccharide from growing alpha-1,4-glucan chains and the subsequent attachment of the oligosaccharide to the alpha-1,6 position.</text>
</comment>
<dbReference type="InterPro" id="IPR044143">
    <property type="entry name" value="GlgB_N_E_set_prok"/>
</dbReference>
<feature type="active site" description="Proton donor" evidence="8">
    <location>
        <position position="768"/>
    </location>
</feature>